<keyword evidence="2" id="KW-1185">Reference proteome</keyword>
<name>A0ACC5U478_9FLAO</name>
<sequence>MESVQAIKQRFGIIGNTPALNRAIEKAIQVAPTDISVLVTGESGVGKESIPKIIHQLSHRKHNKYIAVNCGAIPEGTIDSELFGHEKGAFTGASQTRAGYFEVADGGTIFLDEVGELPLTTQVRLLRVLENGEFLKVGSSKVQKTNVRIVAATNVNMFEAIEKEKFREDLYYRLSTVDINLPPLRERQEDIHLLFRKFASDFALKYKMPTVKLSDSAIQMLTKFRWGGNIRQLRNIAEQLSVLEQNRTITSEILRGYLPDSASTNLPAVIKTSKSESDFSSEREILYKILFDMKGDLNDLKKLTMELMKNGNTKDVEKNNESLIQKIYGENDDEDTDYEESLDTSTELLSIAEHPVEEDITPIQDKYHFAEEIEEEETLSLHQKELELIKKSLERHQGKRKLAAAELGISERTLYRKIKQYDL</sequence>
<organism evidence="1 2">
    <name type="scientific">Pseudotamlana agarivorans</name>
    <dbReference type="NCBI Taxonomy" id="481183"/>
    <lineage>
        <taxon>Bacteria</taxon>
        <taxon>Pseudomonadati</taxon>
        <taxon>Bacteroidota</taxon>
        <taxon>Flavobacteriia</taxon>
        <taxon>Flavobacteriales</taxon>
        <taxon>Flavobacteriaceae</taxon>
        <taxon>Pseudotamlana</taxon>
    </lineage>
</organism>
<proteinExistence type="predicted"/>
<evidence type="ECO:0000313" key="2">
    <source>
        <dbReference type="Proteomes" id="UP001647509"/>
    </source>
</evidence>
<dbReference type="EMBL" id="JAHKPD010000001">
    <property type="protein sequence ID" value="MBU2949095.1"/>
    <property type="molecule type" value="Genomic_DNA"/>
</dbReference>
<evidence type="ECO:0000313" key="1">
    <source>
        <dbReference type="EMBL" id="MBU2949095.1"/>
    </source>
</evidence>
<dbReference type="Proteomes" id="UP001647509">
    <property type="component" value="Unassembled WGS sequence"/>
</dbReference>
<gene>
    <name evidence="1" type="ORF">KO493_00080</name>
</gene>
<reference evidence="1" key="1">
    <citation type="submission" date="2021-05" db="EMBL/GenBank/DDBJ databases">
        <title>Draft genomes of bacteria isolated from model marine particles.</title>
        <authorList>
            <person name="Datta M.S."/>
            <person name="Schwartzman J.A."/>
            <person name="Enke T.N."/>
            <person name="Saavedra J."/>
            <person name="Cermak N."/>
            <person name="Cordero O.X."/>
        </authorList>
    </citation>
    <scope>NUCLEOTIDE SEQUENCE</scope>
    <source>
        <strain evidence="1">I2M19</strain>
    </source>
</reference>
<comment type="caution">
    <text evidence="1">The sequence shown here is derived from an EMBL/GenBank/DDBJ whole genome shotgun (WGS) entry which is preliminary data.</text>
</comment>
<accession>A0ACC5U478</accession>
<protein>
    <submittedName>
        <fullName evidence="1">Sigma-54 dependent transcriptional regulator</fullName>
    </submittedName>
</protein>